<dbReference type="EMBL" id="BGPR01159096">
    <property type="protein sequence ID" value="GBL88873.1"/>
    <property type="molecule type" value="Genomic_DNA"/>
</dbReference>
<comment type="caution">
    <text evidence="1">The sequence shown here is derived from an EMBL/GenBank/DDBJ whole genome shotgun (WGS) entry which is preliminary data.</text>
</comment>
<evidence type="ECO:0000313" key="2">
    <source>
        <dbReference type="Proteomes" id="UP000499080"/>
    </source>
</evidence>
<dbReference type="Proteomes" id="UP000499080">
    <property type="component" value="Unassembled WGS sequence"/>
</dbReference>
<organism evidence="1 2">
    <name type="scientific">Araneus ventricosus</name>
    <name type="common">Orbweaver spider</name>
    <name type="synonym">Epeira ventricosa</name>
    <dbReference type="NCBI Taxonomy" id="182803"/>
    <lineage>
        <taxon>Eukaryota</taxon>
        <taxon>Metazoa</taxon>
        <taxon>Ecdysozoa</taxon>
        <taxon>Arthropoda</taxon>
        <taxon>Chelicerata</taxon>
        <taxon>Arachnida</taxon>
        <taxon>Araneae</taxon>
        <taxon>Araneomorphae</taxon>
        <taxon>Entelegynae</taxon>
        <taxon>Araneoidea</taxon>
        <taxon>Araneidae</taxon>
        <taxon>Araneus</taxon>
    </lineage>
</organism>
<protein>
    <submittedName>
        <fullName evidence="1">Uncharacterized protein</fullName>
    </submittedName>
</protein>
<keyword evidence="2" id="KW-1185">Reference proteome</keyword>
<sequence>MTQHLTNVPRFGCLFSYLHAPPHVDPMPANANGQNHPIPKEYDMQQKESAKEYMNDVKYFPIHVVQRHQTSESSSRFSRSCEIIAKARGRFRKQQRDSLPRPSRERPYAMEKPIEQDNLKNEVHGISAFQCPRLPKQMVTFRQCNDTRNALYRFGILNFGRQFFHVVVYVSRPDTKRKMKSKRKQQQYDWYPLVVVVVQNGKSGIFRSIQIRSGAVDVTFRVQKCLSNVLSVQVTVDGVTHDLSSHAESETK</sequence>
<reference evidence="1 2" key="1">
    <citation type="journal article" date="2019" name="Sci. Rep.">
        <title>Orb-weaving spider Araneus ventricosus genome elucidates the spidroin gene catalogue.</title>
        <authorList>
            <person name="Kono N."/>
            <person name="Nakamura H."/>
            <person name="Ohtoshi R."/>
            <person name="Moran D.A.P."/>
            <person name="Shinohara A."/>
            <person name="Yoshida Y."/>
            <person name="Fujiwara M."/>
            <person name="Mori M."/>
            <person name="Tomita M."/>
            <person name="Arakawa K."/>
        </authorList>
    </citation>
    <scope>NUCLEOTIDE SEQUENCE [LARGE SCALE GENOMIC DNA]</scope>
</reference>
<dbReference type="AlphaFoldDB" id="A0A4Y2B9Z4"/>
<evidence type="ECO:0000313" key="1">
    <source>
        <dbReference type="EMBL" id="GBL88873.1"/>
    </source>
</evidence>
<name>A0A4Y2B9Z4_ARAVE</name>
<accession>A0A4Y2B9Z4</accession>
<proteinExistence type="predicted"/>
<gene>
    <name evidence="1" type="ORF">AVEN_123897_1</name>
</gene>